<feature type="transmembrane region" description="Helical" evidence="1">
    <location>
        <begin position="42"/>
        <end position="60"/>
    </location>
</feature>
<comment type="caution">
    <text evidence="2">The sequence shown here is derived from an EMBL/GenBank/DDBJ whole genome shotgun (WGS) entry which is preliminary data.</text>
</comment>
<accession>A0ABP9MPN3</accession>
<keyword evidence="1" id="KW-1133">Transmembrane helix</keyword>
<evidence type="ECO:0000313" key="3">
    <source>
        <dbReference type="Proteomes" id="UP001500631"/>
    </source>
</evidence>
<name>A0ABP9MPN3_9GAMM</name>
<gene>
    <name evidence="2" type="ORF">GCM10023338_13950</name>
</gene>
<evidence type="ECO:0000313" key="2">
    <source>
        <dbReference type="EMBL" id="GAA5099869.1"/>
    </source>
</evidence>
<dbReference type="EMBL" id="BAABKE010000004">
    <property type="protein sequence ID" value="GAA5099869.1"/>
    <property type="molecule type" value="Genomic_DNA"/>
</dbReference>
<dbReference type="RefSeq" id="WP_077925479.1">
    <property type="nucleotide sequence ID" value="NZ_BAABKE010000004.1"/>
</dbReference>
<keyword evidence="3" id="KW-1185">Reference proteome</keyword>
<sequence length="61" mass="6703">MWMYYVIGVVAAILYGFATVSVMKQGGKYSVERGSSYKKGMIFPAIVMAIPPIAIIVMQLL</sequence>
<feature type="transmembrane region" description="Helical" evidence="1">
    <location>
        <begin position="6"/>
        <end position="22"/>
    </location>
</feature>
<dbReference type="Proteomes" id="UP001500631">
    <property type="component" value="Unassembled WGS sequence"/>
</dbReference>
<proteinExistence type="predicted"/>
<protein>
    <submittedName>
        <fullName evidence="2">Uncharacterized protein</fullName>
    </submittedName>
</protein>
<organism evidence="2 3">
    <name type="scientific">Wohlfahrtiimonas larvae</name>
    <dbReference type="NCBI Taxonomy" id="1157986"/>
    <lineage>
        <taxon>Bacteria</taxon>
        <taxon>Pseudomonadati</taxon>
        <taxon>Pseudomonadota</taxon>
        <taxon>Gammaproteobacteria</taxon>
        <taxon>Cardiobacteriales</taxon>
        <taxon>Ignatzschineriaceae</taxon>
        <taxon>Wohlfahrtiimonas</taxon>
    </lineage>
</organism>
<reference evidence="3" key="1">
    <citation type="journal article" date="2019" name="Int. J. Syst. Evol. Microbiol.">
        <title>The Global Catalogue of Microorganisms (GCM) 10K type strain sequencing project: providing services to taxonomists for standard genome sequencing and annotation.</title>
        <authorList>
            <consortium name="The Broad Institute Genomics Platform"/>
            <consortium name="The Broad Institute Genome Sequencing Center for Infectious Disease"/>
            <person name="Wu L."/>
            <person name="Ma J."/>
        </authorList>
    </citation>
    <scope>NUCLEOTIDE SEQUENCE [LARGE SCALE GENOMIC DNA]</scope>
    <source>
        <strain evidence="3">JCM 18424</strain>
    </source>
</reference>
<evidence type="ECO:0000256" key="1">
    <source>
        <dbReference type="SAM" id="Phobius"/>
    </source>
</evidence>
<keyword evidence="1" id="KW-0472">Membrane</keyword>
<keyword evidence="1" id="KW-0812">Transmembrane</keyword>